<gene>
    <name evidence="3" type="ORF">AK830_g10113</name>
</gene>
<dbReference type="GO" id="GO:0006629">
    <property type="term" value="P:lipid metabolic process"/>
    <property type="evidence" value="ECO:0007669"/>
    <property type="project" value="InterPro"/>
</dbReference>
<dbReference type="EMBL" id="LKCW01000203">
    <property type="protein sequence ID" value="KPM36443.1"/>
    <property type="molecule type" value="Genomic_DNA"/>
</dbReference>
<feature type="compositionally biased region" description="Acidic residues" evidence="1">
    <location>
        <begin position="363"/>
        <end position="374"/>
    </location>
</feature>
<keyword evidence="4" id="KW-1185">Reference proteome</keyword>
<dbReference type="AlphaFoldDB" id="A0A0P7AGH0"/>
<evidence type="ECO:0000256" key="1">
    <source>
        <dbReference type="SAM" id="MobiDB-lite"/>
    </source>
</evidence>
<dbReference type="InterPro" id="IPR051057">
    <property type="entry name" value="PI-PLC_domain"/>
</dbReference>
<comment type="caution">
    <text evidence="3">The sequence shown here is derived from an EMBL/GenBank/DDBJ whole genome shotgun (WGS) entry which is preliminary data.</text>
</comment>
<dbReference type="PANTHER" id="PTHR13593">
    <property type="match status" value="1"/>
</dbReference>
<feature type="signal peptide" evidence="2">
    <location>
        <begin position="1"/>
        <end position="29"/>
    </location>
</feature>
<dbReference type="InterPro" id="IPR017946">
    <property type="entry name" value="PLC-like_Pdiesterase_TIM-brl"/>
</dbReference>
<dbReference type="GO" id="GO:0008081">
    <property type="term" value="F:phosphoric diester hydrolase activity"/>
    <property type="evidence" value="ECO:0007669"/>
    <property type="project" value="InterPro"/>
</dbReference>
<dbReference type="Gene3D" id="3.20.20.190">
    <property type="entry name" value="Phosphatidylinositol (PI) phosphodiesterase"/>
    <property type="match status" value="1"/>
</dbReference>
<evidence type="ECO:0000313" key="4">
    <source>
        <dbReference type="Proteomes" id="UP000050424"/>
    </source>
</evidence>
<evidence type="ECO:0000313" key="3">
    <source>
        <dbReference type="EMBL" id="KPM36443.1"/>
    </source>
</evidence>
<feature type="compositionally biased region" description="Acidic residues" evidence="1">
    <location>
        <begin position="381"/>
        <end position="391"/>
    </location>
</feature>
<protein>
    <submittedName>
        <fullName evidence="3">Uncharacterized protein</fullName>
    </submittedName>
</protein>
<accession>A0A0P7AGH0</accession>
<dbReference type="Proteomes" id="UP000050424">
    <property type="component" value="Unassembled WGS sequence"/>
</dbReference>
<evidence type="ECO:0000256" key="2">
    <source>
        <dbReference type="SAM" id="SignalP"/>
    </source>
</evidence>
<sequence length="899" mass="99678">MVSQATMGSVSWRRMVLTFGLLSTGVVDALPVIPAGNRSDADAVATPASATSVLNSSVSASSISVSLDMDPTATATDAMAADKDDASRHIIMDVIKALSFPLVDHDKDKVADEDEKNLMIPRPFFDEPGIDSRFPGCPEYLICPDLPAIDDPKTVYTKGSKSELVDKLGPRDVKEKRSEADQNPKSISEPEANVVSVPLDVLEPNSTIGDDLVEPKHKIVMLPVLVPVDSEVGPSMDLPDVEIANNVTDEAEAPEQHATTTSNMTPVEELAATKTVAPKLLKTTATETETMMITATKTMTMKTIVTNAMIKKTTVTKAMVEKTPVTKAIATEATTKVTPTETTAQTTVKAAAEKATAAKEESAEAEATDTEPELDIPWGDFDNEYVADEDSTAQKKNPSKRSNNQEDETQKELSKRAVRNESRLFMDDDTTVITVINATPYRWRRGYLHWYQMSKWNESWPMYIEPGKSHRMVATRMYGNSMRDSAAEVAYHLEGTEEPMSFMVERRSGKKHHIFVRFMENLKTINKEKGSELDLGFNRHPGGSNFILAGTEGDFVSTQPPVAWMKALLPEIGHRPLREIVMPRAHHAGMWNNWLGIGLAQPANTLCQKKTVKQQLEEEGVRVLDVRPFRYEDSFHAAHGTVVAGAWNGMMGEDVKDMAKAVAEFHKAWPGELVIIDIPSYDIGRIWYGYKEFRDKDRRALYKVLTDAIEPTAVPDDEDITKWPLERLIGNGTSATLIRVDDSWAKAKDFPGGARGFVTHATFPTVQRWSNENTAEKMVPDQLDNLYRRRVSRRAPIFHSDWILTQTADDAVFPVMSIRKLAVETYGWMYSELWNAVTDYTYPNWLATDNIQLTELSSFVVALNHCFVARKCGKLGGKVLGGDGAMSVPLGAPYPWGQQ</sequence>
<dbReference type="OrthoDB" id="1046782at2759"/>
<proteinExistence type="predicted"/>
<name>A0A0P7AGH0_9HYPO</name>
<dbReference type="PANTHER" id="PTHR13593:SF143">
    <property type="entry name" value="PHOSPHATIDYLINOSITOL-SPECIFIC PHOSPHOLIPASE C X DOMAIN-CONTAINING PROTEIN"/>
    <property type="match status" value="1"/>
</dbReference>
<keyword evidence="2" id="KW-0732">Signal</keyword>
<feature type="chain" id="PRO_5006134821" evidence="2">
    <location>
        <begin position="30"/>
        <end position="899"/>
    </location>
</feature>
<feature type="compositionally biased region" description="Low complexity" evidence="1">
    <location>
        <begin position="340"/>
        <end position="355"/>
    </location>
</feature>
<feature type="region of interest" description="Disordered" evidence="1">
    <location>
        <begin position="340"/>
        <end position="416"/>
    </location>
</feature>
<reference evidence="3 4" key="1">
    <citation type="submission" date="2015-09" db="EMBL/GenBank/DDBJ databases">
        <title>Draft genome of a European isolate of the apple canker pathogen Neonectria ditissima.</title>
        <authorList>
            <person name="Gomez-Cortecero A."/>
            <person name="Harrison R.J."/>
            <person name="Armitage A.D."/>
        </authorList>
    </citation>
    <scope>NUCLEOTIDE SEQUENCE [LARGE SCALE GENOMIC DNA]</scope>
    <source>
        <strain evidence="3 4">R09/05</strain>
    </source>
</reference>
<feature type="compositionally biased region" description="Basic and acidic residues" evidence="1">
    <location>
        <begin position="160"/>
        <end position="182"/>
    </location>
</feature>
<feature type="region of interest" description="Disordered" evidence="1">
    <location>
        <begin position="159"/>
        <end position="190"/>
    </location>
</feature>
<organism evidence="3 4">
    <name type="scientific">Neonectria ditissima</name>
    <dbReference type="NCBI Taxonomy" id="78410"/>
    <lineage>
        <taxon>Eukaryota</taxon>
        <taxon>Fungi</taxon>
        <taxon>Dikarya</taxon>
        <taxon>Ascomycota</taxon>
        <taxon>Pezizomycotina</taxon>
        <taxon>Sordariomycetes</taxon>
        <taxon>Hypocreomycetidae</taxon>
        <taxon>Hypocreales</taxon>
        <taxon>Nectriaceae</taxon>
        <taxon>Neonectria</taxon>
    </lineage>
</organism>
<dbReference type="SUPFAM" id="SSF51695">
    <property type="entry name" value="PLC-like phosphodiesterases"/>
    <property type="match status" value="1"/>
</dbReference>